<keyword evidence="6" id="KW-0804">Transcription</keyword>
<dbReference type="GO" id="GO:0031564">
    <property type="term" value="P:transcription antitermination"/>
    <property type="evidence" value="ECO:0007669"/>
    <property type="project" value="UniProtKB-KW"/>
</dbReference>
<gene>
    <name evidence="11" type="ORF">BECKDK2373B_GA0170837_107220</name>
    <name evidence="10" type="ORF">BECKDK2373C_GA0170839_10608</name>
</gene>
<dbReference type="Pfam" id="PF00459">
    <property type="entry name" value="Inositol_P"/>
    <property type="match status" value="1"/>
</dbReference>
<dbReference type="PRINTS" id="PR00377">
    <property type="entry name" value="IMPHPHTASES"/>
</dbReference>
<evidence type="ECO:0000256" key="2">
    <source>
        <dbReference type="ARBA" id="ARBA00001946"/>
    </source>
</evidence>
<feature type="binding site" evidence="9">
    <location>
        <position position="236"/>
    </location>
    <ligand>
        <name>Mg(2+)</name>
        <dbReference type="ChEBI" id="CHEBI:18420"/>
        <label>1</label>
        <note>catalytic</note>
    </ligand>
</feature>
<evidence type="ECO:0000256" key="1">
    <source>
        <dbReference type="ARBA" id="ARBA00001033"/>
    </source>
</evidence>
<sequence length="286" mass="31011">MLFVVYVFAALAAMRHDNKRFDTRPTPEEHPLDTFIALANRLADAARAIITPAYRTPLTVEDKPDSTPVTAVDRAVETELSRLITLAFPEHGVIGEETPPHQPEAEYVWVIDPIDGTKAFVCGIPLFGTLIALTHRGAPILGVIDQPVSRERWLGARGRPTTFNGAPVASRDCPELQQARLCATSPEMFAGDAGARFRRLADQVKMTRYGTDCYAYGLLASGFVDLVVEADLSPYDYLAHAPIIQGAGGVVTDWEGRALTLATRASRVVAAGDPALHRLALVVLGR</sequence>
<dbReference type="EMBL" id="CAADEX010000072">
    <property type="protein sequence ID" value="VFJ58302.1"/>
    <property type="molecule type" value="Genomic_DNA"/>
</dbReference>
<dbReference type="SUPFAM" id="SSF56655">
    <property type="entry name" value="Carbohydrate phosphatase"/>
    <property type="match status" value="1"/>
</dbReference>
<comment type="catalytic activity">
    <reaction evidence="1">
        <text>a myo-inositol phosphate + H2O = myo-inositol + phosphate</text>
        <dbReference type="Rhea" id="RHEA:24056"/>
        <dbReference type="ChEBI" id="CHEBI:15377"/>
        <dbReference type="ChEBI" id="CHEBI:17268"/>
        <dbReference type="ChEBI" id="CHEBI:43474"/>
        <dbReference type="ChEBI" id="CHEBI:84139"/>
        <dbReference type="EC" id="3.1.3.25"/>
    </reaction>
</comment>
<comment type="similarity">
    <text evidence="3">Belongs to the inositol monophosphatase superfamily.</text>
</comment>
<dbReference type="PANTHER" id="PTHR43200">
    <property type="entry name" value="PHOSPHATASE"/>
    <property type="match status" value="1"/>
</dbReference>
<keyword evidence="7 9" id="KW-0460">Magnesium</keyword>
<feature type="binding site" evidence="9">
    <location>
        <position position="96"/>
    </location>
    <ligand>
        <name>Mg(2+)</name>
        <dbReference type="ChEBI" id="CHEBI:18420"/>
        <label>1</label>
        <note>catalytic</note>
    </ligand>
</feature>
<evidence type="ECO:0000256" key="8">
    <source>
        <dbReference type="NCBIfam" id="TIGR02067"/>
    </source>
</evidence>
<dbReference type="GO" id="GO:0004401">
    <property type="term" value="F:histidinol-phosphatase activity"/>
    <property type="evidence" value="ECO:0007669"/>
    <property type="project" value="UniProtKB-UniRule"/>
</dbReference>
<dbReference type="GO" id="GO:0046872">
    <property type="term" value="F:metal ion binding"/>
    <property type="evidence" value="ECO:0007669"/>
    <property type="project" value="UniProtKB-KW"/>
</dbReference>
<organism evidence="11">
    <name type="scientific">Candidatus Kentrum sp. DK</name>
    <dbReference type="NCBI Taxonomy" id="2126562"/>
    <lineage>
        <taxon>Bacteria</taxon>
        <taxon>Pseudomonadati</taxon>
        <taxon>Pseudomonadota</taxon>
        <taxon>Gammaproteobacteria</taxon>
        <taxon>Candidatus Kentrum</taxon>
    </lineage>
</organism>
<protein>
    <recommendedName>
        <fullName evidence="8">Histidinol-phosphatase</fullName>
        <ecNumber evidence="8">3.1.3.15</ecNumber>
    </recommendedName>
</protein>
<evidence type="ECO:0000256" key="6">
    <source>
        <dbReference type="ARBA" id="ARBA00022814"/>
    </source>
</evidence>
<dbReference type="AlphaFoldDB" id="A0A450SW88"/>
<dbReference type="FunFam" id="3.30.540.10:FF:000003">
    <property type="entry name" value="Inositol-1-monophosphatase"/>
    <property type="match status" value="1"/>
</dbReference>
<evidence type="ECO:0000256" key="3">
    <source>
        <dbReference type="ARBA" id="ARBA00009759"/>
    </source>
</evidence>
<dbReference type="EMBL" id="CAADEY010000060">
    <property type="protein sequence ID" value="VFJ57506.1"/>
    <property type="molecule type" value="Genomic_DNA"/>
</dbReference>
<keyword evidence="4 9" id="KW-0479">Metal-binding</keyword>
<dbReference type="PANTHER" id="PTHR43200:SF6">
    <property type="entry name" value="3'(2'),5'-BISPHOSPHATE NUCLEOTIDASE"/>
    <property type="match status" value="1"/>
</dbReference>
<reference evidence="11" key="1">
    <citation type="submission" date="2019-02" db="EMBL/GenBank/DDBJ databases">
        <authorList>
            <person name="Gruber-Vodicka R. H."/>
            <person name="Seah K. B. B."/>
        </authorList>
    </citation>
    <scope>NUCLEOTIDE SEQUENCE</scope>
    <source>
        <strain evidence="10">BECK_DK161</strain>
        <strain evidence="11">BECK_DK47</strain>
    </source>
</reference>
<dbReference type="CDD" id="cd01641">
    <property type="entry name" value="Bacterial_IMPase_like_1"/>
    <property type="match status" value="1"/>
</dbReference>
<keyword evidence="5" id="KW-0378">Hydrolase</keyword>
<dbReference type="NCBIfam" id="TIGR02067">
    <property type="entry name" value="his_9_HisN"/>
    <property type="match status" value="1"/>
</dbReference>
<dbReference type="Gene3D" id="3.30.540.10">
    <property type="entry name" value="Fructose-1,6-Bisphosphatase, subunit A, domain 1"/>
    <property type="match status" value="1"/>
</dbReference>
<proteinExistence type="inferred from homology"/>
<dbReference type="Gene3D" id="3.40.190.80">
    <property type="match status" value="1"/>
</dbReference>
<feature type="binding site" evidence="9">
    <location>
        <position position="112"/>
    </location>
    <ligand>
        <name>Mg(2+)</name>
        <dbReference type="ChEBI" id="CHEBI:18420"/>
        <label>1</label>
        <note>catalytic</note>
    </ligand>
</feature>
<name>A0A450SW88_9GAMM</name>
<keyword evidence="6" id="KW-0889">Transcription antitermination</keyword>
<dbReference type="InterPro" id="IPR000760">
    <property type="entry name" value="Inositol_monophosphatase-like"/>
</dbReference>
<evidence type="ECO:0000313" key="10">
    <source>
        <dbReference type="EMBL" id="VFJ57506.1"/>
    </source>
</evidence>
<dbReference type="InterPro" id="IPR051090">
    <property type="entry name" value="Inositol_monoP_superfamily"/>
</dbReference>
<dbReference type="GO" id="GO:0000105">
    <property type="term" value="P:L-histidine biosynthetic process"/>
    <property type="evidence" value="ECO:0007669"/>
    <property type="project" value="UniProtKB-UniRule"/>
</dbReference>
<evidence type="ECO:0000256" key="9">
    <source>
        <dbReference type="PIRSR" id="PIRSR600760-2"/>
    </source>
</evidence>
<feature type="binding site" evidence="9">
    <location>
        <position position="115"/>
    </location>
    <ligand>
        <name>Mg(2+)</name>
        <dbReference type="ChEBI" id="CHEBI:18420"/>
        <label>1</label>
        <note>catalytic</note>
    </ligand>
</feature>
<evidence type="ECO:0000256" key="7">
    <source>
        <dbReference type="ARBA" id="ARBA00022842"/>
    </source>
</evidence>
<accession>A0A450SW88</accession>
<dbReference type="InterPro" id="IPR011809">
    <property type="entry name" value="His_9_proposed"/>
</dbReference>
<comment type="cofactor">
    <cofactor evidence="2 9">
        <name>Mg(2+)</name>
        <dbReference type="ChEBI" id="CHEBI:18420"/>
    </cofactor>
</comment>
<evidence type="ECO:0000256" key="4">
    <source>
        <dbReference type="ARBA" id="ARBA00022723"/>
    </source>
</evidence>
<feature type="binding site" evidence="9">
    <location>
        <position position="114"/>
    </location>
    <ligand>
        <name>Mg(2+)</name>
        <dbReference type="ChEBI" id="CHEBI:18420"/>
        <label>1</label>
        <note>catalytic</note>
    </ligand>
</feature>
<evidence type="ECO:0000256" key="5">
    <source>
        <dbReference type="ARBA" id="ARBA00022801"/>
    </source>
</evidence>
<keyword evidence="6" id="KW-0805">Transcription regulation</keyword>
<dbReference type="EC" id="3.1.3.15" evidence="8"/>
<dbReference type="GO" id="GO:0052834">
    <property type="term" value="F:inositol monophosphate phosphatase activity"/>
    <property type="evidence" value="ECO:0007669"/>
    <property type="project" value="UniProtKB-EC"/>
</dbReference>
<evidence type="ECO:0000313" key="11">
    <source>
        <dbReference type="EMBL" id="VFJ58302.1"/>
    </source>
</evidence>